<dbReference type="Gene3D" id="3.40.50.12500">
    <property type="match status" value="1"/>
</dbReference>
<dbReference type="InterPro" id="IPR015942">
    <property type="entry name" value="Asp/Glu/hydantoin_racemase"/>
</dbReference>
<evidence type="ECO:0000256" key="1">
    <source>
        <dbReference type="ARBA" id="ARBA00038414"/>
    </source>
</evidence>
<dbReference type="Pfam" id="PF01177">
    <property type="entry name" value="Asp_Glu_race"/>
    <property type="match status" value="1"/>
</dbReference>
<name>A0A437KB74_9BACI</name>
<gene>
    <name evidence="2" type="ORF">EM808_13090</name>
</gene>
<dbReference type="EMBL" id="RZTZ01000004">
    <property type="protein sequence ID" value="RVT62694.1"/>
    <property type="molecule type" value="Genomic_DNA"/>
</dbReference>
<evidence type="ECO:0000313" key="3">
    <source>
        <dbReference type="Proteomes" id="UP000288024"/>
    </source>
</evidence>
<comment type="similarity">
    <text evidence="1">Belongs to the HyuE racemase family.</text>
</comment>
<sequence length="224" mass="24402">MKKYKVGLIHATLNSVNPILEAFATNFPEIETLNFMDEGLLKALDKEGEITPALVERFASLLGKAVESEVDGILLSCSAYSPTITEMRKRFPQLPIENVDDAMIEQAVKLGSKIGVVATVATAGPTTEKAVLEKAEALGKEVEVLVEVNTEAFTALSKKDYESHDSYIASSVNKLLDNQVDVIILAQLSMARATTVLKNVEIPILTSPEISSNKIVSELESFYR</sequence>
<evidence type="ECO:0000313" key="2">
    <source>
        <dbReference type="EMBL" id="RVT62694.1"/>
    </source>
</evidence>
<dbReference type="RefSeq" id="WP_127738645.1">
    <property type="nucleotide sequence ID" value="NZ_RZTZ01000004.1"/>
</dbReference>
<accession>A0A437KB74</accession>
<proteinExistence type="inferred from homology"/>
<keyword evidence="3" id="KW-1185">Reference proteome</keyword>
<dbReference type="GO" id="GO:0047661">
    <property type="term" value="F:amino-acid racemase activity"/>
    <property type="evidence" value="ECO:0007669"/>
    <property type="project" value="InterPro"/>
</dbReference>
<protein>
    <submittedName>
        <fullName evidence="2">Asp/Glu/hydantoin racemase</fullName>
    </submittedName>
</protein>
<dbReference type="InterPro" id="IPR053714">
    <property type="entry name" value="Iso_Racemase_Enz_sf"/>
</dbReference>
<organism evidence="2 3">
    <name type="scientific">Niallia taxi</name>
    <dbReference type="NCBI Taxonomy" id="2499688"/>
    <lineage>
        <taxon>Bacteria</taxon>
        <taxon>Bacillati</taxon>
        <taxon>Bacillota</taxon>
        <taxon>Bacilli</taxon>
        <taxon>Bacillales</taxon>
        <taxon>Bacillaceae</taxon>
        <taxon>Niallia</taxon>
    </lineage>
</organism>
<reference evidence="2 3" key="1">
    <citation type="submission" date="2019-01" db="EMBL/GenBank/DDBJ databases">
        <title>Bacillus sp. M5HDSG1-1, whole genome shotgun sequence.</title>
        <authorList>
            <person name="Tuo L."/>
        </authorList>
    </citation>
    <scope>NUCLEOTIDE SEQUENCE [LARGE SCALE GENOMIC DNA]</scope>
    <source>
        <strain evidence="2 3">M5HDSG1-1</strain>
    </source>
</reference>
<comment type="caution">
    <text evidence="2">The sequence shown here is derived from an EMBL/GenBank/DDBJ whole genome shotgun (WGS) entry which is preliminary data.</text>
</comment>
<dbReference type="Proteomes" id="UP000288024">
    <property type="component" value="Unassembled WGS sequence"/>
</dbReference>
<dbReference type="AlphaFoldDB" id="A0A437KB74"/>